<comment type="catalytic activity">
    <reaction evidence="7">
        <text>a 2'-deoxycytidine in DNA + S-adenosyl-L-methionine = a 5-methyl-2'-deoxycytidine in DNA + S-adenosyl-L-homocysteine + H(+)</text>
        <dbReference type="Rhea" id="RHEA:13681"/>
        <dbReference type="Rhea" id="RHEA-COMP:11369"/>
        <dbReference type="Rhea" id="RHEA-COMP:11370"/>
        <dbReference type="ChEBI" id="CHEBI:15378"/>
        <dbReference type="ChEBI" id="CHEBI:57856"/>
        <dbReference type="ChEBI" id="CHEBI:59789"/>
        <dbReference type="ChEBI" id="CHEBI:85452"/>
        <dbReference type="ChEBI" id="CHEBI:85454"/>
        <dbReference type="EC" id="2.1.1.37"/>
    </reaction>
</comment>
<organism evidence="8 9">
    <name type="scientific">Malacoplasma iowae DK-CPA</name>
    <dbReference type="NCBI Taxonomy" id="1394179"/>
    <lineage>
        <taxon>Bacteria</taxon>
        <taxon>Bacillati</taxon>
        <taxon>Mycoplasmatota</taxon>
        <taxon>Mycoplasmoidales</taxon>
        <taxon>Mycoplasmoidaceae</taxon>
        <taxon>Malacoplasma</taxon>
    </lineage>
</organism>
<dbReference type="PROSITE" id="PS00094">
    <property type="entry name" value="C5_MTASE_1"/>
    <property type="match status" value="1"/>
</dbReference>
<keyword evidence="3 5" id="KW-0949">S-adenosyl-L-methionine</keyword>
<gene>
    <name evidence="8" type="ORF">P271_406</name>
</gene>
<evidence type="ECO:0000256" key="6">
    <source>
        <dbReference type="RuleBase" id="RU000416"/>
    </source>
</evidence>
<evidence type="ECO:0000256" key="1">
    <source>
        <dbReference type="ARBA" id="ARBA00022603"/>
    </source>
</evidence>
<dbReference type="GeneID" id="96866397"/>
<dbReference type="PANTHER" id="PTHR46098:SF1">
    <property type="entry name" value="TRNA (CYTOSINE(38)-C(5))-METHYLTRANSFERASE"/>
    <property type="match status" value="1"/>
</dbReference>
<accession>A0A084U3M6</accession>
<comment type="caution">
    <text evidence="8">The sequence shown here is derived from an EMBL/GenBank/DDBJ whole genome shotgun (WGS) entry which is preliminary data.</text>
</comment>
<dbReference type="PRINTS" id="PR00105">
    <property type="entry name" value="C5METTRFRASE"/>
</dbReference>
<name>A0A084U3M6_MALIO</name>
<evidence type="ECO:0000313" key="8">
    <source>
        <dbReference type="EMBL" id="KFB07562.1"/>
    </source>
</evidence>
<proteinExistence type="inferred from homology"/>
<comment type="similarity">
    <text evidence="5 6">Belongs to the class I-like SAM-binding methyltransferase superfamily. C5-methyltransferase family.</text>
</comment>
<dbReference type="AlphaFoldDB" id="A0A084U3M6"/>
<evidence type="ECO:0000313" key="9">
    <source>
        <dbReference type="Proteomes" id="UP000028523"/>
    </source>
</evidence>
<sequence length="400" mass="46666">MKNGRDKKGFVNQIKIFEAFAGIGSQYLALKNIASKKGWQIKSVGYIEWFVNAIVAYELLHNNFEKLEKETFKDIDNVCVSFDSKTPALNKSKLVNSNLGYLLNKSNVVSKNLFDISKVDYQSIPKNIDIFTYSFPCQDLSHQGKQKGMNQENKTRSSLLWEVKRLLSDMNKKLNISELPKYLLMENVVAIKNKKHIQEYKKWIEELENLNYVSYEYELDSKNFNVPQSRKRIFLLSIRKDFKNKINFEFDKNLNNKVNKNYLPLSTIVSNDLPYDDSLIKYNLSSFKQINNTNKASLINYTNFNSENYVYDVNFCGPTLTASGALSRIKLYFENKKIRYMTAEESFLYMGFNKQDYLKIKKHNILSDRQLIFIMGNSIVVNVLEAIFSTLKFEGDDKHE</sequence>
<keyword evidence="9" id="KW-1185">Reference proteome</keyword>
<dbReference type="SMR" id="A0A084U3M6"/>
<evidence type="ECO:0000256" key="5">
    <source>
        <dbReference type="PROSITE-ProRule" id="PRU01016"/>
    </source>
</evidence>
<dbReference type="EMBL" id="AWQU01000078">
    <property type="protein sequence ID" value="KFB07562.1"/>
    <property type="molecule type" value="Genomic_DNA"/>
</dbReference>
<evidence type="ECO:0000256" key="4">
    <source>
        <dbReference type="ARBA" id="ARBA00022747"/>
    </source>
</evidence>
<dbReference type="EC" id="2.1.1.37" evidence="7"/>
<dbReference type="SUPFAM" id="SSF53335">
    <property type="entry name" value="S-adenosyl-L-methionine-dependent methyltransferases"/>
    <property type="match status" value="1"/>
</dbReference>
<feature type="active site" evidence="5">
    <location>
        <position position="137"/>
    </location>
</feature>
<reference evidence="8 9" key="1">
    <citation type="journal article" date="2014" name="PLoS ONE">
        <title>Reduction of Hydrogen Peroxide Accumulation and Toxicity by a Catalase from Mycoplasma iowae.</title>
        <authorList>
            <person name="Pritchard R.E."/>
            <person name="Prassinos A.J."/>
            <person name="Osborne J.D."/>
            <person name="Raviv Z."/>
            <person name="Balish M.F."/>
        </authorList>
    </citation>
    <scope>NUCLEOTIDE SEQUENCE [LARGE SCALE GENOMIC DNA]</scope>
    <source>
        <strain evidence="8 9">DK-CPA</strain>
    </source>
</reference>
<dbReference type="Pfam" id="PF00145">
    <property type="entry name" value="DNA_methylase"/>
    <property type="match status" value="1"/>
</dbReference>
<dbReference type="Proteomes" id="UP000028523">
    <property type="component" value="Unassembled WGS sequence"/>
</dbReference>
<dbReference type="PROSITE" id="PS51679">
    <property type="entry name" value="SAM_MT_C5"/>
    <property type="match status" value="1"/>
</dbReference>
<keyword evidence="1 5" id="KW-0489">Methyltransferase</keyword>
<dbReference type="GO" id="GO:0009307">
    <property type="term" value="P:DNA restriction-modification system"/>
    <property type="evidence" value="ECO:0007669"/>
    <property type="project" value="UniProtKB-KW"/>
</dbReference>
<dbReference type="NCBIfam" id="TIGR00675">
    <property type="entry name" value="dcm"/>
    <property type="match status" value="1"/>
</dbReference>
<dbReference type="InterPro" id="IPR001525">
    <property type="entry name" value="C5_MeTfrase"/>
</dbReference>
<keyword evidence="4" id="KW-0680">Restriction system</keyword>
<keyword evidence="2 5" id="KW-0808">Transferase</keyword>
<dbReference type="GO" id="GO:0003886">
    <property type="term" value="F:DNA (cytosine-5-)-methyltransferase activity"/>
    <property type="evidence" value="ECO:0007669"/>
    <property type="project" value="UniProtKB-EC"/>
</dbReference>
<dbReference type="InterPro" id="IPR018117">
    <property type="entry name" value="C5_DNA_meth_AS"/>
</dbReference>
<dbReference type="Gene3D" id="3.40.50.150">
    <property type="entry name" value="Vaccinia Virus protein VP39"/>
    <property type="match status" value="1"/>
</dbReference>
<dbReference type="GO" id="GO:0032259">
    <property type="term" value="P:methylation"/>
    <property type="evidence" value="ECO:0007669"/>
    <property type="project" value="UniProtKB-KW"/>
</dbReference>
<dbReference type="InterPro" id="IPR050750">
    <property type="entry name" value="C5-MTase"/>
</dbReference>
<evidence type="ECO:0000256" key="2">
    <source>
        <dbReference type="ARBA" id="ARBA00022679"/>
    </source>
</evidence>
<dbReference type="RefSeq" id="WP_004025222.1">
    <property type="nucleotide sequence ID" value="NZ_AWQU01000078.1"/>
</dbReference>
<protein>
    <recommendedName>
        <fullName evidence="7">Cytosine-specific methyltransferase</fullName>
        <ecNumber evidence="7">2.1.1.37</ecNumber>
    </recommendedName>
</protein>
<dbReference type="Gene3D" id="3.90.120.10">
    <property type="entry name" value="DNA Methylase, subunit A, domain 2"/>
    <property type="match status" value="1"/>
</dbReference>
<evidence type="ECO:0000256" key="7">
    <source>
        <dbReference type="RuleBase" id="RU000417"/>
    </source>
</evidence>
<dbReference type="InterPro" id="IPR029063">
    <property type="entry name" value="SAM-dependent_MTases_sf"/>
</dbReference>
<dbReference type="PANTHER" id="PTHR46098">
    <property type="entry name" value="TRNA (CYTOSINE(38)-C(5))-METHYLTRANSFERASE"/>
    <property type="match status" value="1"/>
</dbReference>
<evidence type="ECO:0000256" key="3">
    <source>
        <dbReference type="ARBA" id="ARBA00022691"/>
    </source>
</evidence>